<evidence type="ECO:0000313" key="2">
    <source>
        <dbReference type="Proteomes" id="UP001055879"/>
    </source>
</evidence>
<gene>
    <name evidence="1" type="ORF">L6452_18603</name>
</gene>
<name>A0ACB9C6S5_ARCLA</name>
<accession>A0ACB9C6S5</accession>
<reference evidence="1 2" key="2">
    <citation type="journal article" date="2022" name="Mol. Ecol. Resour.">
        <title>The genomes of chicory, endive, great burdock and yacon provide insights into Asteraceae paleo-polyploidization history and plant inulin production.</title>
        <authorList>
            <person name="Fan W."/>
            <person name="Wang S."/>
            <person name="Wang H."/>
            <person name="Wang A."/>
            <person name="Jiang F."/>
            <person name="Liu H."/>
            <person name="Zhao H."/>
            <person name="Xu D."/>
            <person name="Zhang Y."/>
        </authorList>
    </citation>
    <scope>NUCLEOTIDE SEQUENCE [LARGE SCALE GENOMIC DNA]</scope>
    <source>
        <strain evidence="2">cv. Niubang</strain>
    </source>
</reference>
<dbReference type="EMBL" id="CM042051">
    <property type="protein sequence ID" value="KAI3729930.1"/>
    <property type="molecule type" value="Genomic_DNA"/>
</dbReference>
<sequence length="199" mass="22495">MSRTCGKVACGEELIVQKKRTSLNDFDRFKIMLANIKVFSSPCYILLAKIKHGKEMICMEEIVNRGYVLKDSHQSWYCRRAKHIFSELQEQPYVVELDLRDDRYQIHNVLLDLVGHRTVPQIFVNGKHIGGVDGMMNPNGFHGDTRQLCGHQYYLLILSVRRRPPADQKSAAAAAAAACHHSALSSPPQTTVSIPAQMF</sequence>
<evidence type="ECO:0000313" key="1">
    <source>
        <dbReference type="EMBL" id="KAI3729930.1"/>
    </source>
</evidence>
<proteinExistence type="predicted"/>
<organism evidence="1 2">
    <name type="scientific">Arctium lappa</name>
    <name type="common">Greater burdock</name>
    <name type="synonym">Lappa major</name>
    <dbReference type="NCBI Taxonomy" id="4217"/>
    <lineage>
        <taxon>Eukaryota</taxon>
        <taxon>Viridiplantae</taxon>
        <taxon>Streptophyta</taxon>
        <taxon>Embryophyta</taxon>
        <taxon>Tracheophyta</taxon>
        <taxon>Spermatophyta</taxon>
        <taxon>Magnoliopsida</taxon>
        <taxon>eudicotyledons</taxon>
        <taxon>Gunneridae</taxon>
        <taxon>Pentapetalae</taxon>
        <taxon>asterids</taxon>
        <taxon>campanulids</taxon>
        <taxon>Asterales</taxon>
        <taxon>Asteraceae</taxon>
        <taxon>Carduoideae</taxon>
        <taxon>Cardueae</taxon>
        <taxon>Arctiinae</taxon>
        <taxon>Arctium</taxon>
    </lineage>
</organism>
<keyword evidence="2" id="KW-1185">Reference proteome</keyword>
<protein>
    <submittedName>
        <fullName evidence="1">Uncharacterized protein</fullName>
    </submittedName>
</protein>
<reference evidence="2" key="1">
    <citation type="journal article" date="2022" name="Mol. Ecol. Resour.">
        <title>The genomes of chicory, endive, great burdock and yacon provide insights into Asteraceae palaeo-polyploidization history and plant inulin production.</title>
        <authorList>
            <person name="Fan W."/>
            <person name="Wang S."/>
            <person name="Wang H."/>
            <person name="Wang A."/>
            <person name="Jiang F."/>
            <person name="Liu H."/>
            <person name="Zhao H."/>
            <person name="Xu D."/>
            <person name="Zhang Y."/>
        </authorList>
    </citation>
    <scope>NUCLEOTIDE SEQUENCE [LARGE SCALE GENOMIC DNA]</scope>
    <source>
        <strain evidence="2">cv. Niubang</strain>
    </source>
</reference>
<dbReference type="Proteomes" id="UP001055879">
    <property type="component" value="Linkage Group LG05"/>
</dbReference>
<comment type="caution">
    <text evidence="1">The sequence shown here is derived from an EMBL/GenBank/DDBJ whole genome shotgun (WGS) entry which is preliminary data.</text>
</comment>